<keyword evidence="3" id="KW-0695">RNA-directed DNA polymerase</keyword>
<feature type="domain" description="Reverse transcriptase" evidence="2">
    <location>
        <begin position="7"/>
        <end position="261"/>
    </location>
</feature>
<dbReference type="OrthoDB" id="7700848at2759"/>
<reference evidence="3 4" key="1">
    <citation type="submission" date="2015-04" db="EMBL/GenBank/DDBJ databases">
        <title>Lasius niger genome sequencing.</title>
        <authorList>
            <person name="Konorov E.A."/>
            <person name="Nikitin M.A."/>
            <person name="Kirill M.V."/>
            <person name="Chang P."/>
        </authorList>
    </citation>
    <scope>NUCLEOTIDE SEQUENCE [LARGE SCALE GENOMIC DNA]</scope>
    <source>
        <tissue evidence="3">Whole</tissue>
    </source>
</reference>
<evidence type="ECO:0000313" key="4">
    <source>
        <dbReference type="Proteomes" id="UP000036403"/>
    </source>
</evidence>
<dbReference type="CDD" id="cd01650">
    <property type="entry name" value="RT_nLTR_like"/>
    <property type="match status" value="1"/>
</dbReference>
<keyword evidence="4" id="KW-1185">Reference proteome</keyword>
<dbReference type="InterPro" id="IPR000477">
    <property type="entry name" value="RT_dom"/>
</dbReference>
<dbReference type="STRING" id="67767.A0A0J7KFP5"/>
<sequence>MRDLYTSCLREGKFPPVWKEANIVLLPKEGKPRDQSSAYRPICLLDEAGKILERIICDRIVWHLAREGPNLDEDQYGFRVGRSTIDAVKRVRSIAESVMEEGGVFLAVSLNIFNAFNTLPWRRVGAALEYHQVPPYLIAMVRDYFRDRKVTYYDRDAERTERRMSCGVPQGSVLGPLLWNITYDVVLRTALSSGCHVVCYADDTLILAGGRNWGEAIAKANLATGRVKTWGATESPNTSCRRAGRGGGTSEVPGPPPGQSVDVCRAFPANLPQGGEGGHGTEPPLTQPWGTRKKFADCTLVLYTPCLLSWTAVGVLSGVPQAELLARMYSEVYTRVKELQRAGVLVTDGIRRTVRGQARRVLIERWRGMLENPSLPGQRTVEAIRLHLVHWLDRSREGVSYRITQVLTGHGCFAHPGGVPRMGGGEGGIGSGGRRGLVPAHPGG</sequence>
<evidence type="ECO:0000313" key="3">
    <source>
        <dbReference type="EMBL" id="KMQ89092.1"/>
    </source>
</evidence>
<name>A0A0J7KFP5_LASNI</name>
<dbReference type="PANTHER" id="PTHR19446">
    <property type="entry name" value="REVERSE TRANSCRIPTASES"/>
    <property type="match status" value="1"/>
</dbReference>
<dbReference type="GO" id="GO:0003964">
    <property type="term" value="F:RNA-directed DNA polymerase activity"/>
    <property type="evidence" value="ECO:0007669"/>
    <property type="project" value="UniProtKB-KW"/>
</dbReference>
<feature type="region of interest" description="Disordered" evidence="1">
    <location>
        <begin position="232"/>
        <end position="257"/>
    </location>
</feature>
<dbReference type="SUPFAM" id="SSF56672">
    <property type="entry name" value="DNA/RNA polymerases"/>
    <property type="match status" value="1"/>
</dbReference>
<proteinExistence type="predicted"/>
<gene>
    <name evidence="3" type="ORF">RF55_11308</name>
</gene>
<dbReference type="AlphaFoldDB" id="A0A0J7KFP5"/>
<feature type="region of interest" description="Disordered" evidence="1">
    <location>
        <begin position="423"/>
        <end position="444"/>
    </location>
</feature>
<keyword evidence="3" id="KW-0808">Transferase</keyword>
<dbReference type="PaxDb" id="67767-A0A0J7KFP5"/>
<organism evidence="3 4">
    <name type="scientific">Lasius niger</name>
    <name type="common">Black garden ant</name>
    <dbReference type="NCBI Taxonomy" id="67767"/>
    <lineage>
        <taxon>Eukaryota</taxon>
        <taxon>Metazoa</taxon>
        <taxon>Ecdysozoa</taxon>
        <taxon>Arthropoda</taxon>
        <taxon>Hexapoda</taxon>
        <taxon>Insecta</taxon>
        <taxon>Pterygota</taxon>
        <taxon>Neoptera</taxon>
        <taxon>Endopterygota</taxon>
        <taxon>Hymenoptera</taxon>
        <taxon>Apocrita</taxon>
        <taxon>Aculeata</taxon>
        <taxon>Formicoidea</taxon>
        <taxon>Formicidae</taxon>
        <taxon>Formicinae</taxon>
        <taxon>Lasius</taxon>
        <taxon>Lasius</taxon>
    </lineage>
</organism>
<dbReference type="PROSITE" id="PS50878">
    <property type="entry name" value="RT_POL"/>
    <property type="match status" value="1"/>
</dbReference>
<evidence type="ECO:0000259" key="2">
    <source>
        <dbReference type="PROSITE" id="PS50878"/>
    </source>
</evidence>
<dbReference type="Pfam" id="PF00078">
    <property type="entry name" value="RVT_1"/>
    <property type="match status" value="1"/>
</dbReference>
<dbReference type="Proteomes" id="UP000036403">
    <property type="component" value="Unassembled WGS sequence"/>
</dbReference>
<comment type="caution">
    <text evidence="3">The sequence shown here is derived from an EMBL/GenBank/DDBJ whole genome shotgun (WGS) entry which is preliminary data.</text>
</comment>
<evidence type="ECO:0000256" key="1">
    <source>
        <dbReference type="SAM" id="MobiDB-lite"/>
    </source>
</evidence>
<feature type="compositionally biased region" description="Gly residues" evidence="1">
    <location>
        <begin position="423"/>
        <end position="435"/>
    </location>
</feature>
<accession>A0A0J7KFP5</accession>
<dbReference type="EMBL" id="LBMM01008162">
    <property type="protein sequence ID" value="KMQ89092.1"/>
    <property type="molecule type" value="Genomic_DNA"/>
</dbReference>
<keyword evidence="3" id="KW-0548">Nucleotidyltransferase</keyword>
<dbReference type="InterPro" id="IPR043502">
    <property type="entry name" value="DNA/RNA_pol_sf"/>
</dbReference>
<protein>
    <submittedName>
        <fullName evidence="3">Reverse transcriptase</fullName>
    </submittedName>
</protein>